<evidence type="ECO:0000313" key="2">
    <source>
        <dbReference type="EMBL" id="CAK0792195.1"/>
    </source>
</evidence>
<organism evidence="2 3">
    <name type="scientific">Prorocentrum cordatum</name>
    <dbReference type="NCBI Taxonomy" id="2364126"/>
    <lineage>
        <taxon>Eukaryota</taxon>
        <taxon>Sar</taxon>
        <taxon>Alveolata</taxon>
        <taxon>Dinophyceae</taxon>
        <taxon>Prorocentrales</taxon>
        <taxon>Prorocentraceae</taxon>
        <taxon>Prorocentrum</taxon>
    </lineage>
</organism>
<feature type="region of interest" description="Disordered" evidence="1">
    <location>
        <begin position="116"/>
        <end position="164"/>
    </location>
</feature>
<name>A0ABN9PGY9_9DINO</name>
<evidence type="ECO:0000313" key="3">
    <source>
        <dbReference type="Proteomes" id="UP001189429"/>
    </source>
</evidence>
<dbReference type="EMBL" id="CAUYUJ010000725">
    <property type="protein sequence ID" value="CAK0792195.1"/>
    <property type="molecule type" value="Genomic_DNA"/>
</dbReference>
<dbReference type="Proteomes" id="UP001189429">
    <property type="component" value="Unassembled WGS sequence"/>
</dbReference>
<protein>
    <submittedName>
        <fullName evidence="2">Uncharacterized protein</fullName>
    </submittedName>
</protein>
<evidence type="ECO:0000256" key="1">
    <source>
        <dbReference type="SAM" id="MobiDB-lite"/>
    </source>
</evidence>
<feature type="region of interest" description="Disordered" evidence="1">
    <location>
        <begin position="32"/>
        <end position="69"/>
    </location>
</feature>
<comment type="caution">
    <text evidence="2">The sequence shown here is derived from an EMBL/GenBank/DDBJ whole genome shotgun (WGS) entry which is preliminary data.</text>
</comment>
<reference evidence="2" key="1">
    <citation type="submission" date="2023-10" db="EMBL/GenBank/DDBJ databases">
        <authorList>
            <person name="Chen Y."/>
            <person name="Shah S."/>
            <person name="Dougan E. K."/>
            <person name="Thang M."/>
            <person name="Chan C."/>
        </authorList>
    </citation>
    <scope>NUCLEOTIDE SEQUENCE [LARGE SCALE GENOMIC DNA]</scope>
</reference>
<accession>A0ABN9PGY9</accession>
<proteinExistence type="predicted"/>
<gene>
    <name evidence="2" type="ORF">PCOR1329_LOCUS2851</name>
</gene>
<feature type="compositionally biased region" description="Basic residues" evidence="1">
    <location>
        <begin position="139"/>
        <end position="151"/>
    </location>
</feature>
<keyword evidence="3" id="KW-1185">Reference proteome</keyword>
<sequence length="261" mass="27490">MVNPRAMFQEVEAALTEQWKGKVARPELDWLSSAPTRCPTPELLAFGDDQDADAHKESSSALPRDGDEPALLEMALPEKVCDAGAEGGPAQAAPVRGVLGAEGGCRPATGVLALGAGREAAPPVPRRTRLPRTSGGRSAGRRRRRGRRRRWQPQELGGRRLQGTAPRGAQARCAACPAACPAARVALSSARGCSEVAWPVVPPGGSRRERRHGVSWRRAEVPCQRLAASRASHASVCLSGSLGPAVSGSKNSFFLIGELSC</sequence>